<dbReference type="EMBL" id="QFPJ01000011">
    <property type="protein sequence ID" value="PZQ22913.1"/>
    <property type="molecule type" value="Genomic_DNA"/>
</dbReference>
<dbReference type="PROSITE" id="PS50943">
    <property type="entry name" value="HTH_CROC1"/>
    <property type="match status" value="1"/>
</dbReference>
<evidence type="ECO:0000313" key="6">
    <source>
        <dbReference type="EMBL" id="PZQ22913.1"/>
    </source>
</evidence>
<dbReference type="SUPFAM" id="SSF47413">
    <property type="entry name" value="lambda repressor-like DNA-binding domains"/>
    <property type="match status" value="1"/>
</dbReference>
<dbReference type="Gene3D" id="1.10.260.40">
    <property type="entry name" value="lambda repressor-like DNA-binding domains"/>
    <property type="match status" value="1"/>
</dbReference>
<gene>
    <name evidence="6" type="ORF">DI569_06650</name>
</gene>
<dbReference type="InterPro" id="IPR010982">
    <property type="entry name" value="Lambda_DNA-bd_dom_sf"/>
</dbReference>
<dbReference type="Pfam" id="PF06114">
    <property type="entry name" value="Peptidase_M78"/>
    <property type="match status" value="1"/>
</dbReference>
<organism evidence="6 7">
    <name type="scientific">Sphingopyxis macrogoltabida</name>
    <name type="common">Sphingomonas macrogoltabidus</name>
    <dbReference type="NCBI Taxonomy" id="33050"/>
    <lineage>
        <taxon>Bacteria</taxon>
        <taxon>Pseudomonadati</taxon>
        <taxon>Pseudomonadota</taxon>
        <taxon>Alphaproteobacteria</taxon>
        <taxon>Sphingomonadales</taxon>
        <taxon>Sphingomonadaceae</taxon>
        <taxon>Sphingopyxis</taxon>
    </lineage>
</organism>
<dbReference type="InterPro" id="IPR001387">
    <property type="entry name" value="Cro/C1-type_HTH"/>
</dbReference>
<dbReference type="GO" id="GO:0003700">
    <property type="term" value="F:DNA-binding transcription factor activity"/>
    <property type="evidence" value="ECO:0007669"/>
    <property type="project" value="TreeGrafter"/>
</dbReference>
<dbReference type="PIRSF" id="PIRSF019251">
    <property type="entry name" value="Rv0465c"/>
    <property type="match status" value="1"/>
</dbReference>
<dbReference type="Pfam" id="PF09856">
    <property type="entry name" value="ScfRs"/>
    <property type="match status" value="1"/>
</dbReference>
<name>A0A2W5MYS5_SPHMC</name>
<dbReference type="InterPro" id="IPR010359">
    <property type="entry name" value="IrrE_HExxH"/>
</dbReference>
<evidence type="ECO:0000256" key="3">
    <source>
        <dbReference type="ARBA" id="ARBA00023125"/>
    </source>
</evidence>
<dbReference type="Pfam" id="PF01381">
    <property type="entry name" value="HTH_3"/>
    <property type="match status" value="1"/>
</dbReference>
<feature type="domain" description="HTH cro/C1-type" evidence="5">
    <location>
        <begin position="12"/>
        <end position="66"/>
    </location>
</feature>
<dbReference type="Proteomes" id="UP000248597">
    <property type="component" value="Unassembled WGS sequence"/>
</dbReference>
<comment type="similarity">
    <text evidence="1">Belongs to the short-chain fatty acyl-CoA assimilation regulator (ScfR) family.</text>
</comment>
<dbReference type="InterPro" id="IPR018653">
    <property type="entry name" value="ScfR_C"/>
</dbReference>
<evidence type="ECO:0000256" key="1">
    <source>
        <dbReference type="ARBA" id="ARBA00007227"/>
    </source>
</evidence>
<evidence type="ECO:0000313" key="7">
    <source>
        <dbReference type="Proteomes" id="UP000248597"/>
    </source>
</evidence>
<accession>A0A2W5MYS5</accession>
<proteinExistence type="inferred from homology"/>
<evidence type="ECO:0000256" key="2">
    <source>
        <dbReference type="ARBA" id="ARBA00023015"/>
    </source>
</evidence>
<dbReference type="GO" id="GO:0003677">
    <property type="term" value="F:DNA binding"/>
    <property type="evidence" value="ECO:0007669"/>
    <property type="project" value="UniProtKB-KW"/>
</dbReference>
<keyword evidence="2" id="KW-0805">Transcription regulation</keyword>
<keyword evidence="3" id="KW-0238">DNA-binding</keyword>
<sequence length="462" mass="50261">MAEHRVFAGPAVRKVRRDAGMTQAAMADALDISPSYLNLIEHGQRPLSATVIVRLAERFGFDAATLGADEVPGGLAGLRRRLADPRFADLGINAQDVEQWLQVAPATAVAFARLFDKAGDGTAPGPTEAPEVDAVRRAIEKWRNHFPDLDARAEELADELRLAGGDLYGTISERLRTRHQLGIRILPADVMPDRLRWLDWHARQLMLNELLRPASRTFQAAATLAQIEAKGEIDALVAGAEFTEASSARLFERHLIQYFAAALMMPYGRFLRACDATGYDLLLLQRRFGAGYEQVAHRLTTLQRVGARGLPFFMLRIDRSGQASKRYAGASQSPLVDGDVRCPLWAIHEAFARPGEAVPDLLELEDGSRWFTQSRTVAAPGATGSGTPARFAVCVGVDAKVAAPLIAARGIDLMRGATTPIGLGCRRCTRTGCVQRSAPPIGRALRFRDGERGVSAFDFAGD</sequence>
<keyword evidence="4" id="KW-0804">Transcription</keyword>
<evidence type="ECO:0000259" key="5">
    <source>
        <dbReference type="PROSITE" id="PS50943"/>
    </source>
</evidence>
<dbReference type="AlphaFoldDB" id="A0A2W5MYS5"/>
<protein>
    <submittedName>
        <fullName evidence="6">XRE family transcriptional regulator</fullName>
    </submittedName>
</protein>
<dbReference type="GO" id="GO:0005829">
    <property type="term" value="C:cytosol"/>
    <property type="evidence" value="ECO:0007669"/>
    <property type="project" value="TreeGrafter"/>
</dbReference>
<dbReference type="CDD" id="cd00093">
    <property type="entry name" value="HTH_XRE"/>
    <property type="match status" value="1"/>
</dbReference>
<dbReference type="InterPro" id="IPR026281">
    <property type="entry name" value="HTH_RamB"/>
</dbReference>
<dbReference type="InterPro" id="IPR050807">
    <property type="entry name" value="TransReg_Diox_bact_type"/>
</dbReference>
<dbReference type="PANTHER" id="PTHR46797">
    <property type="entry name" value="HTH-TYPE TRANSCRIPTIONAL REGULATOR"/>
    <property type="match status" value="1"/>
</dbReference>
<dbReference type="PANTHER" id="PTHR46797:SF23">
    <property type="entry name" value="HTH-TYPE TRANSCRIPTIONAL REGULATOR SUTR"/>
    <property type="match status" value="1"/>
</dbReference>
<comment type="caution">
    <text evidence="6">The sequence shown here is derived from an EMBL/GenBank/DDBJ whole genome shotgun (WGS) entry which is preliminary data.</text>
</comment>
<dbReference type="SMART" id="SM00530">
    <property type="entry name" value="HTH_XRE"/>
    <property type="match status" value="1"/>
</dbReference>
<evidence type="ECO:0000256" key="4">
    <source>
        <dbReference type="ARBA" id="ARBA00023163"/>
    </source>
</evidence>
<reference evidence="6 7" key="1">
    <citation type="submission" date="2017-08" db="EMBL/GenBank/DDBJ databases">
        <title>Infants hospitalized years apart are colonized by the same room-sourced microbial strains.</title>
        <authorList>
            <person name="Brooks B."/>
            <person name="Olm M.R."/>
            <person name="Firek B.A."/>
            <person name="Baker R."/>
            <person name="Thomas B.C."/>
            <person name="Morowitz M.J."/>
            <person name="Banfield J.F."/>
        </authorList>
    </citation>
    <scope>NUCLEOTIDE SEQUENCE [LARGE SCALE GENOMIC DNA]</scope>
    <source>
        <strain evidence="6">S2_005_003_R2_47</strain>
    </source>
</reference>